<evidence type="ECO:0000313" key="1">
    <source>
        <dbReference type="EMBL" id="KKL58591.1"/>
    </source>
</evidence>
<reference evidence="1" key="1">
    <citation type="journal article" date="2015" name="Nature">
        <title>Complex archaea that bridge the gap between prokaryotes and eukaryotes.</title>
        <authorList>
            <person name="Spang A."/>
            <person name="Saw J.H."/>
            <person name="Jorgensen S.L."/>
            <person name="Zaremba-Niedzwiedzka K."/>
            <person name="Martijn J."/>
            <person name="Lind A.E."/>
            <person name="van Eijk R."/>
            <person name="Schleper C."/>
            <person name="Guy L."/>
            <person name="Ettema T.J."/>
        </authorList>
    </citation>
    <scope>NUCLEOTIDE SEQUENCE</scope>
</reference>
<dbReference type="EMBL" id="LAZR01029767">
    <property type="protein sequence ID" value="KKL58591.1"/>
    <property type="molecule type" value="Genomic_DNA"/>
</dbReference>
<gene>
    <name evidence="2" type="ORF">LCGC14_2210270</name>
    <name evidence="1" type="ORF">LCGC14_2223850</name>
</gene>
<evidence type="ECO:0000313" key="2">
    <source>
        <dbReference type="EMBL" id="KKL59944.1"/>
    </source>
</evidence>
<name>A0A0F9DXN8_9ZZZZ</name>
<sequence>MAQIVRRVVYEWDYEILDKYGDIIDHNFFDKCPGQPRKWQTKDADRICLVLVRYEVEGLPSDFELTGDIKLTSWAYVKNGSLPGFFDDGVKVPQRFHQELKKTTRQQVFGK</sequence>
<dbReference type="AlphaFoldDB" id="A0A0F9DXN8"/>
<proteinExistence type="predicted"/>
<accession>A0A0F9DXN8</accession>
<organism evidence="1">
    <name type="scientific">marine sediment metagenome</name>
    <dbReference type="NCBI Taxonomy" id="412755"/>
    <lineage>
        <taxon>unclassified sequences</taxon>
        <taxon>metagenomes</taxon>
        <taxon>ecological metagenomes</taxon>
    </lineage>
</organism>
<comment type="caution">
    <text evidence="1">The sequence shown here is derived from an EMBL/GenBank/DDBJ whole genome shotgun (WGS) entry which is preliminary data.</text>
</comment>
<dbReference type="EMBL" id="LAZR01029316">
    <property type="protein sequence ID" value="KKL59944.1"/>
    <property type="molecule type" value="Genomic_DNA"/>
</dbReference>
<protein>
    <submittedName>
        <fullName evidence="1">Uncharacterized protein</fullName>
    </submittedName>
</protein>